<gene>
    <name evidence="1" type="ORF">CWE10_03585</name>
</gene>
<dbReference type="RefSeq" id="WP_273378038.1">
    <property type="nucleotide sequence ID" value="NZ_PIUK01000019.1"/>
</dbReference>
<evidence type="ECO:0008006" key="3">
    <source>
        <dbReference type="Google" id="ProtNLM"/>
    </source>
</evidence>
<dbReference type="Pfam" id="PF04748">
    <property type="entry name" value="Polysacc_deac_2"/>
    <property type="match status" value="1"/>
</dbReference>
<dbReference type="InterPro" id="IPR006837">
    <property type="entry name" value="Divergent_DAC"/>
</dbReference>
<dbReference type="EMBL" id="PIUK01000019">
    <property type="protein sequence ID" value="MBY6275288.1"/>
    <property type="molecule type" value="Genomic_DNA"/>
</dbReference>
<sequence>MQRAQVAWVLFMFVAVLLLRTGPAVVAAFAPQDGYGSVFCNARPVPGQPPLLAIVIDDLTTGAPGLEEMLRLPYPLTFAILPDRPDAGALARRIAALGHEVILHLPMDAGEVDPQWYVGRPISSRQSDEEIQQLVSEWLAAVPEARGMNNHMGTVATQDERVVRAVLEVARRHGKYILDSMTTENTVVPRTAVEMGVPCMQRSLFLDHENGEEVVAAQLYKLAEWAETHGAAIGIGHVGVGREGTAAALAEVLPELEARGIRLVTLSQLLSYQQEN</sequence>
<name>A0A953LFJ9_SYMTR</name>
<dbReference type="Gene3D" id="3.20.20.370">
    <property type="entry name" value="Glycoside hydrolase/deacetylase"/>
    <property type="match status" value="1"/>
</dbReference>
<dbReference type="PANTHER" id="PTHR30105:SF2">
    <property type="entry name" value="DIVERGENT POLYSACCHARIDE DEACETYLASE SUPERFAMILY"/>
    <property type="match status" value="1"/>
</dbReference>
<reference evidence="1" key="1">
    <citation type="submission" date="2017-11" db="EMBL/GenBank/DDBJ databases">
        <title>Three new genomes from thermophilic consortium.</title>
        <authorList>
            <person name="Quaggio R."/>
            <person name="Amgarten D."/>
            <person name="Setubal J.C."/>
        </authorList>
    </citation>
    <scope>NUCLEOTIDE SEQUENCE</scope>
    <source>
        <strain evidence="1">ZCTH01-B2</strain>
    </source>
</reference>
<dbReference type="AlphaFoldDB" id="A0A953LFJ9"/>
<protein>
    <recommendedName>
        <fullName evidence="3">Divergent polysaccharide deacetylase family protein</fullName>
    </recommendedName>
</protein>
<dbReference type="Proteomes" id="UP000732377">
    <property type="component" value="Unassembled WGS sequence"/>
</dbReference>
<accession>A0A953LFJ9</accession>
<comment type="caution">
    <text evidence="1">The sequence shown here is derived from an EMBL/GenBank/DDBJ whole genome shotgun (WGS) entry which is preliminary data.</text>
</comment>
<dbReference type="InterPro" id="IPR011330">
    <property type="entry name" value="Glyco_hydro/deAcase_b/a-brl"/>
</dbReference>
<evidence type="ECO:0000313" key="2">
    <source>
        <dbReference type="Proteomes" id="UP000732377"/>
    </source>
</evidence>
<dbReference type="PANTHER" id="PTHR30105">
    <property type="entry name" value="UNCHARACTERIZED YIBQ-RELATED"/>
    <property type="match status" value="1"/>
</dbReference>
<dbReference type="CDD" id="cd10936">
    <property type="entry name" value="CE4_DAC2"/>
    <property type="match status" value="1"/>
</dbReference>
<dbReference type="SUPFAM" id="SSF88713">
    <property type="entry name" value="Glycoside hydrolase/deacetylase"/>
    <property type="match status" value="1"/>
</dbReference>
<evidence type="ECO:0000313" key="1">
    <source>
        <dbReference type="EMBL" id="MBY6275288.1"/>
    </source>
</evidence>
<organism evidence="1 2">
    <name type="scientific">Symbiobacterium thermophilum</name>
    <dbReference type="NCBI Taxonomy" id="2734"/>
    <lineage>
        <taxon>Bacteria</taxon>
        <taxon>Bacillati</taxon>
        <taxon>Bacillota</taxon>
        <taxon>Clostridia</taxon>
        <taxon>Eubacteriales</taxon>
        <taxon>Symbiobacteriaceae</taxon>
        <taxon>Symbiobacterium</taxon>
    </lineage>
</organism>
<proteinExistence type="predicted"/>
<dbReference type="GO" id="GO:0005975">
    <property type="term" value="P:carbohydrate metabolic process"/>
    <property type="evidence" value="ECO:0007669"/>
    <property type="project" value="InterPro"/>
</dbReference>